<protein>
    <submittedName>
        <fullName evidence="1">Uncharacterized protein</fullName>
    </submittedName>
</protein>
<evidence type="ECO:0000313" key="1">
    <source>
        <dbReference type="EMBL" id="QAT82113.1"/>
    </source>
</evidence>
<dbReference type="EMBL" id="CP034669">
    <property type="protein sequence ID" value="QAT82113.1"/>
    <property type="molecule type" value="Genomic_DNA"/>
</dbReference>
<organism evidence="1 2">
    <name type="scientific">Corallococcus coralloides</name>
    <name type="common">Myxococcus coralloides</name>
    <dbReference type="NCBI Taxonomy" id="184914"/>
    <lineage>
        <taxon>Bacteria</taxon>
        <taxon>Pseudomonadati</taxon>
        <taxon>Myxococcota</taxon>
        <taxon>Myxococcia</taxon>
        <taxon>Myxococcales</taxon>
        <taxon>Cystobacterineae</taxon>
        <taxon>Myxococcaceae</taxon>
        <taxon>Corallococcus</taxon>
    </lineage>
</organism>
<reference evidence="1 2" key="1">
    <citation type="submission" date="2018-12" db="EMBL/GenBank/DDBJ databases">
        <title>Complete Genome Sequence of the Corallopyronin A producing Myxobacterium Corallococcus coralloides B035.</title>
        <authorList>
            <person name="Bouhired S.M."/>
            <person name="Rupp O."/>
            <person name="Blom J."/>
            <person name="Schaeberle T.F."/>
            <person name="Kehraus S."/>
            <person name="Schiefer A."/>
            <person name="Pfarr K."/>
            <person name="Goesmann A."/>
            <person name="Hoerauf A."/>
            <person name="Koenig G.M."/>
        </authorList>
    </citation>
    <scope>NUCLEOTIDE SEQUENCE [LARGE SCALE GENOMIC DNA]</scope>
    <source>
        <strain evidence="1 2">B035</strain>
    </source>
</reference>
<proteinExistence type="predicted"/>
<name>A0A410RJR5_CORCK</name>
<evidence type="ECO:0000313" key="2">
    <source>
        <dbReference type="Proteomes" id="UP000288758"/>
    </source>
</evidence>
<dbReference type="Proteomes" id="UP000288758">
    <property type="component" value="Chromosome"/>
</dbReference>
<gene>
    <name evidence="1" type="ORF">EJ065_0506</name>
</gene>
<accession>A0A410RJR5</accession>
<dbReference type="RefSeq" id="WP_128794500.1">
    <property type="nucleotide sequence ID" value="NZ_CP034669.1"/>
</dbReference>
<dbReference type="AlphaFoldDB" id="A0A410RJR5"/>
<sequence length="113" mass="13055">MSFSERTFRFWDFRASHDQLLLRSPRTAQHPQNLDVIFVGVDYLELPTKLGEIEITSPMVEDLRRVQAAFREDVTERDVHVIVSGGRRFVIVAAGMKIIKNDLDLFESSLESF</sequence>